<dbReference type="SMART" id="SM00849">
    <property type="entry name" value="Lactamase_B"/>
    <property type="match status" value="1"/>
</dbReference>
<protein>
    <submittedName>
        <fullName evidence="2">MBL fold metallo-hydrolase</fullName>
    </submittedName>
</protein>
<dbReference type="SUPFAM" id="SSF56281">
    <property type="entry name" value="Metallo-hydrolase/oxidoreductase"/>
    <property type="match status" value="1"/>
</dbReference>
<evidence type="ECO:0000259" key="1">
    <source>
        <dbReference type="SMART" id="SM00849"/>
    </source>
</evidence>
<dbReference type="CDD" id="cd16282">
    <property type="entry name" value="metallo-hydrolase-like_MBL-fold"/>
    <property type="match status" value="1"/>
</dbReference>
<organism evidence="2 3">
    <name type="scientific">Mycolicibacterium brumae</name>
    <dbReference type="NCBI Taxonomy" id="85968"/>
    <lineage>
        <taxon>Bacteria</taxon>
        <taxon>Bacillati</taxon>
        <taxon>Actinomycetota</taxon>
        <taxon>Actinomycetes</taxon>
        <taxon>Mycobacteriales</taxon>
        <taxon>Mycobacteriaceae</taxon>
        <taxon>Mycolicibacterium</taxon>
    </lineage>
</organism>
<dbReference type="InterPro" id="IPR050855">
    <property type="entry name" value="NDM-1-like"/>
</dbReference>
<sequence length="347" mass="37759">MPTFDPKLSLHGDAAMYQWGAHPLTDGSVAYLQPNGGLGESNVGLVVGDGASCVIDTCWDPTQARRMLAEFDPWLADNPITTVVNTHSNGDHWWGNSLMPDEAVIVTSKASLGAMRDESPLALTAMRASLGLACRLPLPGRWGRTTRQGNHEFAPFDFASVRRRFPDTTFTGRTELNVGGRVLELREVGPAHTAGDLMVFDHGSGVVFGGDILFIDQTPIMWEGPAQNWVAALEQIITFGPTCIVPGHGPLATLGQVESLRTYFQWLAERAEHFHAKGESAQDATLDMLRSEEFATSNWATWRRPEVLVAGVGAEYRRLDGKTGSPNQFAMANTMIAIRSVAEALAR</sequence>
<accession>A0A2G5PDZ5</accession>
<keyword evidence="2" id="KW-0378">Hydrolase</keyword>
<dbReference type="RefSeq" id="WP_090591800.1">
    <property type="nucleotide sequence ID" value="NZ_CP104302.1"/>
</dbReference>
<comment type="caution">
    <text evidence="2">The sequence shown here is derived from an EMBL/GenBank/DDBJ whole genome shotgun (WGS) entry which is preliminary data.</text>
</comment>
<dbReference type="InterPro" id="IPR036866">
    <property type="entry name" value="RibonucZ/Hydroxyglut_hydro"/>
</dbReference>
<dbReference type="InterPro" id="IPR001279">
    <property type="entry name" value="Metallo-B-lactamas"/>
</dbReference>
<dbReference type="STRING" id="85968.GCA_900073015_03215"/>
<dbReference type="Pfam" id="PF00753">
    <property type="entry name" value="Lactamase_B"/>
    <property type="match status" value="1"/>
</dbReference>
<keyword evidence="3" id="KW-1185">Reference proteome</keyword>
<dbReference type="AlphaFoldDB" id="A0A2G5PDZ5"/>
<dbReference type="GO" id="GO:0016787">
    <property type="term" value="F:hydrolase activity"/>
    <property type="evidence" value="ECO:0007669"/>
    <property type="project" value="UniProtKB-KW"/>
</dbReference>
<name>A0A2G5PDZ5_9MYCO</name>
<feature type="domain" description="Metallo-beta-lactamase" evidence="1">
    <location>
        <begin position="40"/>
        <end position="248"/>
    </location>
</feature>
<evidence type="ECO:0000313" key="3">
    <source>
        <dbReference type="Proteomes" id="UP000230551"/>
    </source>
</evidence>
<evidence type="ECO:0000313" key="2">
    <source>
        <dbReference type="EMBL" id="PIB76565.1"/>
    </source>
</evidence>
<dbReference type="Gene3D" id="3.60.15.10">
    <property type="entry name" value="Ribonuclease Z/Hydroxyacylglutathione hydrolase-like"/>
    <property type="match status" value="1"/>
</dbReference>
<dbReference type="OrthoDB" id="2273115at2"/>
<dbReference type="EMBL" id="PDCN02000004">
    <property type="protein sequence ID" value="PIB76565.1"/>
    <property type="molecule type" value="Genomic_DNA"/>
</dbReference>
<dbReference type="Proteomes" id="UP000230551">
    <property type="component" value="Unassembled WGS sequence"/>
</dbReference>
<proteinExistence type="predicted"/>
<dbReference type="PANTHER" id="PTHR42951:SF4">
    <property type="entry name" value="ACYL-COENZYME A THIOESTERASE MBLAC2"/>
    <property type="match status" value="1"/>
</dbReference>
<gene>
    <name evidence="2" type="ORF">CQY22_005490</name>
</gene>
<dbReference type="PANTHER" id="PTHR42951">
    <property type="entry name" value="METALLO-BETA-LACTAMASE DOMAIN-CONTAINING"/>
    <property type="match status" value="1"/>
</dbReference>
<reference evidence="2 3" key="1">
    <citation type="journal article" date="2017" name="Infect. Genet. Evol.">
        <title>The new phylogeny of the genus Mycobacterium: The old and the news.</title>
        <authorList>
            <person name="Tortoli E."/>
            <person name="Fedrizzi T."/>
            <person name="Meehan C.J."/>
            <person name="Trovato A."/>
            <person name="Grottola A."/>
            <person name="Giacobazzi E."/>
            <person name="Serpini G.F."/>
            <person name="Tagliazucchi S."/>
            <person name="Fabio A."/>
            <person name="Bettua C."/>
            <person name="Bertorelli R."/>
            <person name="Frascaro F."/>
            <person name="De Sanctis V."/>
            <person name="Pecorari M."/>
            <person name="Jousson O."/>
            <person name="Segata N."/>
            <person name="Cirillo D.M."/>
        </authorList>
    </citation>
    <scope>NUCLEOTIDE SEQUENCE [LARGE SCALE GENOMIC DNA]</scope>
    <source>
        <strain evidence="2 3">CIP1034565</strain>
    </source>
</reference>